<reference evidence="2" key="1">
    <citation type="submission" date="2022-07" db="EMBL/GenBank/DDBJ databases">
        <title>The genome of Lyophyllum shimeji provides insight into the initial evolution of ectomycorrhizal fungal genome.</title>
        <authorList>
            <person name="Kobayashi Y."/>
            <person name="Shibata T."/>
            <person name="Hirakawa H."/>
            <person name="Shigenobu S."/>
            <person name="Nishiyama T."/>
            <person name="Yamada A."/>
            <person name="Hasebe M."/>
            <person name="Kawaguchi M."/>
        </authorList>
    </citation>
    <scope>NUCLEOTIDE SEQUENCE</scope>
    <source>
        <strain evidence="2">AT787</strain>
    </source>
</reference>
<dbReference type="AlphaFoldDB" id="A0A9P3PVV9"/>
<protein>
    <submittedName>
        <fullName evidence="2">Uncharacterized protein</fullName>
    </submittedName>
</protein>
<gene>
    <name evidence="2" type="ORF">LshimejAT787_1105580</name>
</gene>
<accession>A0A9P3PVV9</accession>
<dbReference type="EMBL" id="BRPK01000011">
    <property type="protein sequence ID" value="GLB42543.1"/>
    <property type="molecule type" value="Genomic_DNA"/>
</dbReference>
<feature type="compositionally biased region" description="Basic and acidic residues" evidence="1">
    <location>
        <begin position="58"/>
        <end position="74"/>
    </location>
</feature>
<feature type="region of interest" description="Disordered" evidence="1">
    <location>
        <begin position="1"/>
        <end position="39"/>
    </location>
</feature>
<name>A0A9P3PVV9_LYOSH</name>
<feature type="region of interest" description="Disordered" evidence="1">
    <location>
        <begin position="54"/>
        <end position="101"/>
    </location>
</feature>
<evidence type="ECO:0000256" key="1">
    <source>
        <dbReference type="SAM" id="MobiDB-lite"/>
    </source>
</evidence>
<evidence type="ECO:0000313" key="3">
    <source>
        <dbReference type="Proteomes" id="UP001063166"/>
    </source>
</evidence>
<proteinExistence type="predicted"/>
<organism evidence="2 3">
    <name type="scientific">Lyophyllum shimeji</name>
    <name type="common">Hon-shimeji</name>
    <name type="synonym">Tricholoma shimeji</name>
    <dbReference type="NCBI Taxonomy" id="47721"/>
    <lineage>
        <taxon>Eukaryota</taxon>
        <taxon>Fungi</taxon>
        <taxon>Dikarya</taxon>
        <taxon>Basidiomycota</taxon>
        <taxon>Agaricomycotina</taxon>
        <taxon>Agaricomycetes</taxon>
        <taxon>Agaricomycetidae</taxon>
        <taxon>Agaricales</taxon>
        <taxon>Tricholomatineae</taxon>
        <taxon>Lyophyllaceae</taxon>
        <taxon>Lyophyllum</taxon>
    </lineage>
</organism>
<comment type="caution">
    <text evidence="2">The sequence shown here is derived from an EMBL/GenBank/DDBJ whole genome shotgun (WGS) entry which is preliminary data.</text>
</comment>
<sequence length="101" mass="11123">MDTMSLSNPTSHLPRNTDNPAIPDQIVPPVPTRPHEYRDHRAFYARVRGSPSVAHHLLRAERPSHQEQPPRQDGPDLNLSRAEAASRIVGNQGAPDRAGPA</sequence>
<feature type="compositionally biased region" description="Polar residues" evidence="1">
    <location>
        <begin position="1"/>
        <end position="19"/>
    </location>
</feature>
<keyword evidence="3" id="KW-1185">Reference proteome</keyword>
<dbReference type="Proteomes" id="UP001063166">
    <property type="component" value="Unassembled WGS sequence"/>
</dbReference>
<evidence type="ECO:0000313" key="2">
    <source>
        <dbReference type="EMBL" id="GLB42543.1"/>
    </source>
</evidence>